<gene>
    <name evidence="13" type="primary">cldn10e</name>
</gene>
<dbReference type="Gene3D" id="1.20.140.150">
    <property type="match status" value="1"/>
</dbReference>
<evidence type="ECO:0000256" key="6">
    <source>
        <dbReference type="ARBA" id="ARBA00022692"/>
    </source>
</evidence>
<dbReference type="GeneID" id="115819847"/>
<dbReference type="CTD" id="556021"/>
<accession>A0A6J2W1K9</accession>
<dbReference type="RefSeq" id="XP_030639225.1">
    <property type="nucleotide sequence ID" value="XM_030783365.1"/>
</dbReference>
<evidence type="ECO:0000256" key="10">
    <source>
        <dbReference type="SAM" id="MobiDB-lite"/>
    </source>
</evidence>
<comment type="similarity">
    <text evidence="3">Belongs to the claudin family.</text>
</comment>
<sequence>MKIRVIQIWGFLLAVLGWIFIACSMAMEGWKVTSIGGQAGNSIITVAWYWSSLWRACFTDSTAVSNCYDFPVLWSVEDHVQIVRGLLMGGLTIGMLGFILSLVGMECTYIGGKDKEKNRSVFIGGSSHVISGVLAAAGYAVYAQYVSAEYFNPTFDGLKFDLGTPLFLGWAGCAFQITGGLFHIVSVCKIWSQEYSTPALIANAEEGKALRSSETNLSTVSEISTKSKLSSVSEISSKLSSTTVSKISSKTGRTSRSGQSVRSDRSKRSVRSGRSGKSGRSSRSSRSSGSTRSEVSSRTVSSLSDRSRSQSELFVKNSYI</sequence>
<keyword evidence="5" id="KW-1003">Cell membrane</keyword>
<evidence type="ECO:0000256" key="3">
    <source>
        <dbReference type="ARBA" id="ARBA00008295"/>
    </source>
</evidence>
<dbReference type="OrthoDB" id="8909271at2759"/>
<evidence type="ECO:0000256" key="2">
    <source>
        <dbReference type="ARBA" id="ARBA00004651"/>
    </source>
</evidence>
<evidence type="ECO:0000256" key="4">
    <source>
        <dbReference type="ARBA" id="ARBA00022427"/>
    </source>
</evidence>
<feature type="compositionally biased region" description="Low complexity" evidence="10">
    <location>
        <begin position="272"/>
        <end position="304"/>
    </location>
</feature>
<dbReference type="GO" id="GO:0005886">
    <property type="term" value="C:plasma membrane"/>
    <property type="evidence" value="ECO:0007669"/>
    <property type="project" value="UniProtKB-SubCell"/>
</dbReference>
<evidence type="ECO:0000256" key="5">
    <source>
        <dbReference type="ARBA" id="ARBA00022475"/>
    </source>
</evidence>
<keyword evidence="6 11" id="KW-0812">Transmembrane</keyword>
<protein>
    <submittedName>
        <fullName evidence="13">Claudin-10</fullName>
    </submittedName>
</protein>
<dbReference type="GO" id="GO:0005923">
    <property type="term" value="C:bicellular tight junction"/>
    <property type="evidence" value="ECO:0007669"/>
    <property type="project" value="UniProtKB-SubCell"/>
</dbReference>
<evidence type="ECO:0000256" key="9">
    <source>
        <dbReference type="ARBA" id="ARBA00023136"/>
    </source>
</evidence>
<name>A0A6J2W1K9_CHACN</name>
<evidence type="ECO:0000256" key="11">
    <source>
        <dbReference type="SAM" id="Phobius"/>
    </source>
</evidence>
<dbReference type="InParanoid" id="A0A6J2W1K9"/>
<dbReference type="PROSITE" id="PS51257">
    <property type="entry name" value="PROKAR_LIPOPROTEIN"/>
    <property type="match status" value="1"/>
</dbReference>
<feature type="transmembrane region" description="Helical" evidence="11">
    <location>
        <begin position="162"/>
        <end position="185"/>
    </location>
</feature>
<keyword evidence="4" id="KW-0796">Tight junction</keyword>
<evidence type="ECO:0000256" key="1">
    <source>
        <dbReference type="ARBA" id="ARBA00004435"/>
    </source>
</evidence>
<organism evidence="12 13">
    <name type="scientific">Chanos chanos</name>
    <name type="common">Milkfish</name>
    <name type="synonym">Mugil chanos</name>
    <dbReference type="NCBI Taxonomy" id="29144"/>
    <lineage>
        <taxon>Eukaryota</taxon>
        <taxon>Metazoa</taxon>
        <taxon>Chordata</taxon>
        <taxon>Craniata</taxon>
        <taxon>Vertebrata</taxon>
        <taxon>Euteleostomi</taxon>
        <taxon>Actinopterygii</taxon>
        <taxon>Neopterygii</taxon>
        <taxon>Teleostei</taxon>
        <taxon>Ostariophysi</taxon>
        <taxon>Gonorynchiformes</taxon>
        <taxon>Chanidae</taxon>
        <taxon>Chanos</taxon>
    </lineage>
</organism>
<dbReference type="AlphaFoldDB" id="A0A6J2W1K9"/>
<feature type="region of interest" description="Disordered" evidence="10">
    <location>
        <begin position="246"/>
        <end position="320"/>
    </location>
</feature>
<dbReference type="Proteomes" id="UP000504632">
    <property type="component" value="Chromosome 8"/>
</dbReference>
<evidence type="ECO:0000256" key="8">
    <source>
        <dbReference type="ARBA" id="ARBA00022989"/>
    </source>
</evidence>
<comment type="subcellular location">
    <subcellularLocation>
        <location evidence="1">Cell junction</location>
        <location evidence="1">Tight junction</location>
    </subcellularLocation>
    <subcellularLocation>
        <location evidence="2">Cell membrane</location>
        <topology evidence="2">Multi-pass membrane protein</topology>
    </subcellularLocation>
</comment>
<keyword evidence="9 11" id="KW-0472">Membrane</keyword>
<keyword evidence="7" id="KW-0965">Cell junction</keyword>
<dbReference type="Pfam" id="PF00822">
    <property type="entry name" value="PMP22_Claudin"/>
    <property type="match status" value="1"/>
</dbReference>
<dbReference type="InterPro" id="IPR004031">
    <property type="entry name" value="PMP22/EMP/MP20/Claudin"/>
</dbReference>
<feature type="transmembrane region" description="Helical" evidence="11">
    <location>
        <begin position="86"/>
        <end position="109"/>
    </location>
</feature>
<reference evidence="13" key="1">
    <citation type="submission" date="2025-08" db="UniProtKB">
        <authorList>
            <consortium name="RefSeq"/>
        </authorList>
    </citation>
    <scope>IDENTIFICATION</scope>
</reference>
<proteinExistence type="inferred from homology"/>
<dbReference type="PANTHER" id="PTHR12002">
    <property type="entry name" value="CLAUDIN"/>
    <property type="match status" value="1"/>
</dbReference>
<feature type="transmembrane region" description="Helical" evidence="11">
    <location>
        <begin position="7"/>
        <end position="27"/>
    </location>
</feature>
<evidence type="ECO:0000256" key="7">
    <source>
        <dbReference type="ARBA" id="ARBA00022949"/>
    </source>
</evidence>
<evidence type="ECO:0000313" key="13">
    <source>
        <dbReference type="RefSeq" id="XP_030639225.1"/>
    </source>
</evidence>
<feature type="transmembrane region" description="Helical" evidence="11">
    <location>
        <begin position="121"/>
        <end position="142"/>
    </location>
</feature>
<keyword evidence="8 11" id="KW-1133">Transmembrane helix</keyword>
<evidence type="ECO:0000313" key="12">
    <source>
        <dbReference type="Proteomes" id="UP000504632"/>
    </source>
</evidence>
<dbReference type="GO" id="GO:0005198">
    <property type="term" value="F:structural molecule activity"/>
    <property type="evidence" value="ECO:0007669"/>
    <property type="project" value="InterPro"/>
</dbReference>
<dbReference type="InterPro" id="IPR006187">
    <property type="entry name" value="Claudin"/>
</dbReference>
<dbReference type="PRINTS" id="PR01077">
    <property type="entry name" value="CLAUDIN"/>
</dbReference>
<keyword evidence="12" id="KW-1185">Reference proteome</keyword>